<comment type="caution">
    <text evidence="7">The sequence shown here is derived from an EMBL/GenBank/DDBJ whole genome shotgun (WGS) entry which is preliminary data.</text>
</comment>
<proteinExistence type="predicted"/>
<dbReference type="Pfam" id="PF00412">
    <property type="entry name" value="LIM"/>
    <property type="match status" value="2"/>
</dbReference>
<sequence length="180" mass="20578">METITSDSRSSHRARTILDLHRERKGEDKLLAADSRLCPACRRPAAGKKGSLVIACGDSFLHLDCYKCKTCRTTLEIEDTIMLDRDGLPLCENCFLHCNACQLPVSDEVIFIGDSSQYHSHCFKCKKCDKSLDQQKFAQSRQSVYCQDCYNRRLDKMKRLEKKKEMLERQVYGGISSPLT</sequence>
<dbReference type="PANTHER" id="PTHR24205">
    <property type="entry name" value="FOUR AND A HALF LIM DOMAINS PROTEIN"/>
    <property type="match status" value="1"/>
</dbReference>
<keyword evidence="4 5" id="KW-0440">LIM domain</keyword>
<evidence type="ECO:0000313" key="7">
    <source>
        <dbReference type="EMBL" id="KAF4616726.1"/>
    </source>
</evidence>
<evidence type="ECO:0000256" key="1">
    <source>
        <dbReference type="ARBA" id="ARBA00022723"/>
    </source>
</evidence>
<keyword evidence="1 5" id="KW-0479">Metal-binding</keyword>
<reference evidence="7 8" key="1">
    <citation type="submission" date="2019-12" db="EMBL/GenBank/DDBJ databases">
        <authorList>
            <person name="Floudas D."/>
            <person name="Bentzer J."/>
            <person name="Ahren D."/>
            <person name="Johansson T."/>
            <person name="Persson P."/>
            <person name="Tunlid A."/>
        </authorList>
    </citation>
    <scope>NUCLEOTIDE SEQUENCE [LARGE SCALE GENOMIC DNA]</scope>
    <source>
        <strain evidence="7 8">CBS 102.39</strain>
    </source>
</reference>
<feature type="domain" description="LIM zinc-binding" evidence="6">
    <location>
        <begin position="96"/>
        <end position="156"/>
    </location>
</feature>
<dbReference type="GO" id="GO:0030695">
    <property type="term" value="F:GTPase regulator activity"/>
    <property type="evidence" value="ECO:0007669"/>
    <property type="project" value="UniProtKB-ARBA"/>
</dbReference>
<dbReference type="PANTHER" id="PTHR24205:SF16">
    <property type="entry name" value="GH01042P-RELATED"/>
    <property type="match status" value="1"/>
</dbReference>
<organism evidence="7 8">
    <name type="scientific">Agrocybe pediades</name>
    <dbReference type="NCBI Taxonomy" id="84607"/>
    <lineage>
        <taxon>Eukaryota</taxon>
        <taxon>Fungi</taxon>
        <taxon>Dikarya</taxon>
        <taxon>Basidiomycota</taxon>
        <taxon>Agaricomycotina</taxon>
        <taxon>Agaricomycetes</taxon>
        <taxon>Agaricomycetidae</taxon>
        <taxon>Agaricales</taxon>
        <taxon>Agaricineae</taxon>
        <taxon>Strophariaceae</taxon>
        <taxon>Agrocybe</taxon>
    </lineage>
</organism>
<name>A0A8H4QT38_9AGAR</name>
<evidence type="ECO:0000256" key="3">
    <source>
        <dbReference type="ARBA" id="ARBA00022833"/>
    </source>
</evidence>
<protein>
    <recommendedName>
        <fullName evidence="6">LIM zinc-binding domain-containing protein</fullName>
    </recommendedName>
</protein>
<dbReference type="Proteomes" id="UP000521872">
    <property type="component" value="Unassembled WGS sequence"/>
</dbReference>
<dbReference type="CDD" id="cd08368">
    <property type="entry name" value="LIM"/>
    <property type="match status" value="1"/>
</dbReference>
<evidence type="ECO:0000313" key="8">
    <source>
        <dbReference type="Proteomes" id="UP000521872"/>
    </source>
</evidence>
<dbReference type="InterPro" id="IPR001781">
    <property type="entry name" value="Znf_LIM"/>
</dbReference>
<dbReference type="PROSITE" id="PS50023">
    <property type="entry name" value="LIM_DOMAIN_2"/>
    <property type="match status" value="1"/>
</dbReference>
<dbReference type="SMART" id="SM00132">
    <property type="entry name" value="LIM"/>
    <property type="match status" value="2"/>
</dbReference>
<keyword evidence="2" id="KW-0677">Repeat</keyword>
<evidence type="ECO:0000256" key="5">
    <source>
        <dbReference type="PROSITE-ProRule" id="PRU00125"/>
    </source>
</evidence>
<gene>
    <name evidence="7" type="ORF">D9613_008661</name>
</gene>
<dbReference type="EMBL" id="JAACJL010000031">
    <property type="protein sequence ID" value="KAF4616726.1"/>
    <property type="molecule type" value="Genomic_DNA"/>
</dbReference>
<dbReference type="GO" id="GO:0046872">
    <property type="term" value="F:metal ion binding"/>
    <property type="evidence" value="ECO:0007669"/>
    <property type="project" value="UniProtKB-KW"/>
</dbReference>
<dbReference type="AlphaFoldDB" id="A0A8H4QT38"/>
<evidence type="ECO:0000259" key="6">
    <source>
        <dbReference type="PROSITE" id="PS50023"/>
    </source>
</evidence>
<accession>A0A8H4QT38</accession>
<dbReference type="PROSITE" id="PS00478">
    <property type="entry name" value="LIM_DOMAIN_1"/>
    <property type="match status" value="1"/>
</dbReference>
<dbReference type="SUPFAM" id="SSF57716">
    <property type="entry name" value="Glucocorticoid receptor-like (DNA-binding domain)"/>
    <property type="match status" value="1"/>
</dbReference>
<evidence type="ECO:0000256" key="4">
    <source>
        <dbReference type="ARBA" id="ARBA00023038"/>
    </source>
</evidence>
<evidence type="ECO:0000256" key="2">
    <source>
        <dbReference type="ARBA" id="ARBA00022737"/>
    </source>
</evidence>
<keyword evidence="3 5" id="KW-0862">Zinc</keyword>
<keyword evidence="8" id="KW-1185">Reference proteome</keyword>
<dbReference type="Gene3D" id="2.10.110.10">
    <property type="entry name" value="Cysteine Rich Protein"/>
    <property type="match status" value="2"/>
</dbReference>